<dbReference type="PANTHER" id="PTHR43709:SF2">
    <property type="entry name" value="DUF453 DOMAIN PROTEIN (AFU_ORTHOLOGUE AFUA_6G00360)"/>
    <property type="match status" value="1"/>
</dbReference>
<comment type="caution">
    <text evidence="3">The sequence shown here is derived from an EMBL/GenBank/DDBJ whole genome shotgun (WGS) entry which is preliminary data.</text>
</comment>
<dbReference type="PANTHER" id="PTHR43709">
    <property type="entry name" value="ACONITATE ISOMERASE-RELATED"/>
    <property type="match status" value="1"/>
</dbReference>
<evidence type="ECO:0000256" key="2">
    <source>
        <dbReference type="ARBA" id="ARBA00023235"/>
    </source>
</evidence>
<dbReference type="Proteomes" id="UP000182015">
    <property type="component" value="Unassembled WGS sequence"/>
</dbReference>
<dbReference type="STRING" id="1856638.A9Q68_06745"/>
<accession>A0A1L8MLR8</accession>
<protein>
    <submittedName>
        <fullName evidence="3">3-methylitaconate isomerase</fullName>
    </submittedName>
</protein>
<dbReference type="AlphaFoldDB" id="A0A1L8MLR8"/>
<gene>
    <name evidence="3" type="ORF">A9Q68_06745</name>
</gene>
<dbReference type="GO" id="GO:0016853">
    <property type="term" value="F:isomerase activity"/>
    <property type="evidence" value="ECO:0007669"/>
    <property type="project" value="UniProtKB-KW"/>
</dbReference>
<proteinExistence type="inferred from homology"/>
<name>A0A1L8MLR8_9STRE</name>
<evidence type="ECO:0000313" key="4">
    <source>
        <dbReference type="Proteomes" id="UP000182015"/>
    </source>
</evidence>
<sequence>MLVEIPVSIYRGGTSKGLFIDEANLPVEEDARNLILLKLMGSPDTRQINGLGGAVSTTSKVAIISKEEKNAWDVNYTFAQVSVDKPVVSYSGNCGNISSAVGIYAIENQLVEITSPMTKVAVYNTNTKKVINEYIPTPNGQLTYEGDFEISGVPGKGLKIELEFLDPSGAFSGKLLPTGRLKDEIDLENGNRVTVSIVDAANPLVYLKAEDLDLQGIETPEEIDSNVPLLSLLEEIRGKAAVLMGIIDDYKDSAVITPGVPKMTLIASPIDYQTTGGVSIAANDYDLSVRMMSMQKAHKSIALTGALCTGAASYIEGTLVHDLLKNKNQDKALEIGHSSGKITVSTLAQKQDNKQEIQSVSSYRTARKLMTGTAYIEEA</sequence>
<organism evidence="3 4">
    <name type="scientific">Streptococcus bovimastitidis</name>
    <dbReference type="NCBI Taxonomy" id="1856638"/>
    <lineage>
        <taxon>Bacteria</taxon>
        <taxon>Bacillati</taxon>
        <taxon>Bacillota</taxon>
        <taxon>Bacilli</taxon>
        <taxon>Lactobacillales</taxon>
        <taxon>Streptococcaceae</taxon>
        <taxon>Streptococcus</taxon>
    </lineage>
</organism>
<comment type="similarity">
    <text evidence="1">Belongs to the PrpF family.</text>
</comment>
<dbReference type="SUPFAM" id="SSF54506">
    <property type="entry name" value="Diaminopimelate epimerase-like"/>
    <property type="match status" value="2"/>
</dbReference>
<dbReference type="Pfam" id="PF04303">
    <property type="entry name" value="PrpF"/>
    <property type="match status" value="1"/>
</dbReference>
<reference evidence="4" key="1">
    <citation type="submission" date="2016-06" db="EMBL/GenBank/DDBJ databases">
        <authorList>
            <person name="de Vries S.P.W."/>
            <person name="Hadjirin N.F."/>
            <person name="Lay E.M."/>
            <person name="Zadoks R.N."/>
            <person name="Peacock S.J."/>
            <person name="Parkhill J."/>
            <person name="Grant A.J."/>
            <person name="Mcdougall S."/>
            <person name="Holmes M.A."/>
        </authorList>
    </citation>
    <scope>NUCLEOTIDE SEQUENCE [LARGE SCALE GENOMIC DNA]</scope>
    <source>
        <strain evidence="4">NZ1587</strain>
    </source>
</reference>
<keyword evidence="2 3" id="KW-0413">Isomerase</keyword>
<dbReference type="InterPro" id="IPR007400">
    <property type="entry name" value="PrpF-like"/>
</dbReference>
<dbReference type="EMBL" id="LZDD01000002">
    <property type="protein sequence ID" value="OJF71679.1"/>
    <property type="molecule type" value="Genomic_DNA"/>
</dbReference>
<dbReference type="OrthoDB" id="9779763at2"/>
<evidence type="ECO:0000313" key="3">
    <source>
        <dbReference type="EMBL" id="OJF71679.1"/>
    </source>
</evidence>
<dbReference type="Gene3D" id="3.10.310.10">
    <property type="entry name" value="Diaminopimelate Epimerase, Chain A, domain 1"/>
    <property type="match status" value="2"/>
</dbReference>
<evidence type="ECO:0000256" key="1">
    <source>
        <dbReference type="ARBA" id="ARBA00007673"/>
    </source>
</evidence>
<keyword evidence="4" id="KW-1185">Reference proteome</keyword>
<dbReference type="RefSeq" id="WP_071793935.1">
    <property type="nucleotide sequence ID" value="NZ_LZDD01000002.1"/>
</dbReference>